<dbReference type="AlphaFoldDB" id="A0A3N1KP80"/>
<dbReference type="Proteomes" id="UP000278222">
    <property type="component" value="Unassembled WGS sequence"/>
</dbReference>
<evidence type="ECO:0000313" key="2">
    <source>
        <dbReference type="EMBL" id="ROP83533.1"/>
    </source>
</evidence>
<keyword evidence="1" id="KW-0732">Signal</keyword>
<reference evidence="2 3" key="1">
    <citation type="submission" date="2018-11" db="EMBL/GenBank/DDBJ databases">
        <title>Genomic Encyclopedia of Type Strains, Phase IV (KMG-IV): sequencing the most valuable type-strain genomes for metagenomic binning, comparative biology and taxonomic classification.</title>
        <authorList>
            <person name="Goeker M."/>
        </authorList>
    </citation>
    <scope>NUCLEOTIDE SEQUENCE [LARGE SCALE GENOMIC DNA]</scope>
    <source>
        <strain evidence="2 3">DSM 5900</strain>
    </source>
</reference>
<proteinExistence type="predicted"/>
<sequence>MHRLAAGFVLALALPGAFAVAQEDFSAWPLLTPSFPSTGGGGVVIGGYKPVVNGPVCTTDFTATVPNGMVMQNRVEFDAVAMQGGVLCTNGRWQSADGGASGTTPLRVFIKDGVARRSP</sequence>
<accession>A0A3N1KP80</accession>
<dbReference type="OrthoDB" id="8161147at2"/>
<evidence type="ECO:0000256" key="1">
    <source>
        <dbReference type="SAM" id="SignalP"/>
    </source>
</evidence>
<protein>
    <submittedName>
        <fullName evidence="2">Uncharacterized protein</fullName>
    </submittedName>
</protein>
<organism evidence="2 3">
    <name type="scientific">Stella humosa</name>
    <dbReference type="NCBI Taxonomy" id="94"/>
    <lineage>
        <taxon>Bacteria</taxon>
        <taxon>Pseudomonadati</taxon>
        <taxon>Pseudomonadota</taxon>
        <taxon>Alphaproteobacteria</taxon>
        <taxon>Rhodospirillales</taxon>
        <taxon>Stellaceae</taxon>
        <taxon>Stella</taxon>
    </lineage>
</organism>
<evidence type="ECO:0000313" key="3">
    <source>
        <dbReference type="Proteomes" id="UP000278222"/>
    </source>
</evidence>
<dbReference type="EMBL" id="RJKX01000016">
    <property type="protein sequence ID" value="ROP83533.1"/>
    <property type="molecule type" value="Genomic_DNA"/>
</dbReference>
<comment type="caution">
    <text evidence="2">The sequence shown here is derived from an EMBL/GenBank/DDBJ whole genome shotgun (WGS) entry which is preliminary data.</text>
</comment>
<gene>
    <name evidence="2" type="ORF">EDC65_4181</name>
</gene>
<keyword evidence="3" id="KW-1185">Reference proteome</keyword>
<feature type="chain" id="PRO_5018289014" evidence="1">
    <location>
        <begin position="22"/>
        <end position="119"/>
    </location>
</feature>
<feature type="signal peptide" evidence="1">
    <location>
        <begin position="1"/>
        <end position="21"/>
    </location>
</feature>
<dbReference type="RefSeq" id="WP_123693191.1">
    <property type="nucleotide sequence ID" value="NZ_AP019700.1"/>
</dbReference>
<name>A0A3N1KP80_9PROT</name>